<feature type="compositionally biased region" description="Polar residues" evidence="1">
    <location>
        <begin position="554"/>
        <end position="569"/>
    </location>
</feature>
<feature type="region of interest" description="Disordered" evidence="1">
    <location>
        <begin position="1294"/>
        <end position="1335"/>
    </location>
</feature>
<feature type="compositionally biased region" description="Polar residues" evidence="1">
    <location>
        <begin position="168"/>
        <end position="206"/>
    </location>
</feature>
<feature type="compositionally biased region" description="Acidic residues" evidence="1">
    <location>
        <begin position="405"/>
        <end position="415"/>
    </location>
</feature>
<dbReference type="InterPro" id="IPR035445">
    <property type="entry name" value="GYF-like_dom_sf"/>
</dbReference>
<dbReference type="EMBL" id="ML996568">
    <property type="protein sequence ID" value="KAF2760596.1"/>
    <property type="molecule type" value="Genomic_DNA"/>
</dbReference>
<feature type="compositionally biased region" description="Polar residues" evidence="1">
    <location>
        <begin position="1168"/>
        <end position="1191"/>
    </location>
</feature>
<dbReference type="GeneID" id="54486380"/>
<feature type="compositionally biased region" description="Basic and acidic residues" evidence="1">
    <location>
        <begin position="263"/>
        <end position="285"/>
    </location>
</feature>
<dbReference type="SMART" id="SM00444">
    <property type="entry name" value="GYF"/>
    <property type="match status" value="1"/>
</dbReference>
<feature type="compositionally biased region" description="Pro residues" evidence="1">
    <location>
        <begin position="1201"/>
        <end position="1214"/>
    </location>
</feature>
<feature type="region of interest" description="Disordered" evidence="1">
    <location>
        <begin position="1076"/>
        <end position="1095"/>
    </location>
</feature>
<feature type="compositionally biased region" description="Polar residues" evidence="1">
    <location>
        <begin position="307"/>
        <end position="316"/>
    </location>
</feature>
<feature type="compositionally biased region" description="Basic and acidic residues" evidence="1">
    <location>
        <begin position="501"/>
        <end position="521"/>
    </location>
</feature>
<name>A0A6A6WFD6_9PEZI</name>
<feature type="compositionally biased region" description="Low complexity" evidence="1">
    <location>
        <begin position="1313"/>
        <end position="1335"/>
    </location>
</feature>
<reference evidence="3" key="1">
    <citation type="journal article" date="2020" name="Stud. Mycol.">
        <title>101 Dothideomycetes genomes: a test case for predicting lifestyles and emergence of pathogens.</title>
        <authorList>
            <person name="Haridas S."/>
            <person name="Albert R."/>
            <person name="Binder M."/>
            <person name="Bloem J."/>
            <person name="Labutti K."/>
            <person name="Salamov A."/>
            <person name="Andreopoulos B."/>
            <person name="Baker S."/>
            <person name="Barry K."/>
            <person name="Bills G."/>
            <person name="Bluhm B."/>
            <person name="Cannon C."/>
            <person name="Castanera R."/>
            <person name="Culley D."/>
            <person name="Daum C."/>
            <person name="Ezra D."/>
            <person name="Gonzalez J."/>
            <person name="Henrissat B."/>
            <person name="Kuo A."/>
            <person name="Liang C."/>
            <person name="Lipzen A."/>
            <person name="Lutzoni F."/>
            <person name="Magnuson J."/>
            <person name="Mondo S."/>
            <person name="Nolan M."/>
            <person name="Ohm R."/>
            <person name="Pangilinan J."/>
            <person name="Park H.-J."/>
            <person name="Ramirez L."/>
            <person name="Alfaro M."/>
            <person name="Sun H."/>
            <person name="Tritt A."/>
            <person name="Yoshinaga Y."/>
            <person name="Zwiers L.-H."/>
            <person name="Turgeon B."/>
            <person name="Goodwin S."/>
            <person name="Spatafora J."/>
            <person name="Crous P."/>
            <person name="Grigoriev I."/>
        </authorList>
    </citation>
    <scope>NUCLEOTIDE SEQUENCE</scope>
    <source>
        <strain evidence="3">CBS 121739</strain>
    </source>
</reference>
<evidence type="ECO:0000256" key="1">
    <source>
        <dbReference type="SAM" id="MobiDB-lite"/>
    </source>
</evidence>
<feature type="compositionally biased region" description="Low complexity" evidence="1">
    <location>
        <begin position="779"/>
        <end position="791"/>
    </location>
</feature>
<feature type="compositionally biased region" description="Polar residues" evidence="1">
    <location>
        <begin position="454"/>
        <end position="479"/>
    </location>
</feature>
<feature type="region of interest" description="Disordered" evidence="1">
    <location>
        <begin position="1538"/>
        <end position="1572"/>
    </location>
</feature>
<sequence>MAPSTFASAAAGNNANSSRTDSDWARRANGATQTFRRSSHATSFSTSSASRDQAGNPAPSNPGVYVPPHVHSNRNSGGYSNDTRYGKDHLLEIFRAQKEGDHLSNGLSTLFVPGWQPSIANGASTASWGRREEHDRQNQPGADICWDRDGTVNPMGLSEPTDEEREIFNSSVNSPLKPPTQTATKDGNSKDNLNLRKTSISHQALNSPGAFGLSSPTGSRSTRRRDTSDAYPFPNPVTSPSTSRFPREETSSAVTPPPSLIRRRTDLKDPPSSEDKDKEKSRDADAPNPFGSLKRTTTAPFAGAIGSPTSPWSAGPQSAGFGVFGNFAIGTGGQVGPTNDKRLGFGSLKGESRFKGLMAKDSAEDISRSMKEKGSSGTLARAPETESSRDITSWLDSRSKRTPADTEEDLVEDDLLSGSAALGGQDASPPRRQTTGFGTPSKPDTRDDGFSAFGMTSDNTGVPTSFVNRENYQQQTPQSRLRGAQQEPLSSPTTTNPYHSPENDRTGGDHHDAEGSDDHNTHLPGLGGFDSRSGQSGLLDHSGVLRGGGAPYQQHDTAASDRSQTSSVGANRGIPDLGSTSLAGLGGGLPGLGGPGLPSWPIGTAGVPSGRDRLAFGAFGDPMFGSGGDLHSPSIAGLGPSNGFGPGSGTIGRSSKMGSLFPAAMQEQMRTGDHNRHGDDVQYEAGERAPIGQSAYARNAFGAPGSGHPARDSESPFRGGRSNMEEFDNNHRNSRDSGSLSDTANTPFGISSAQQNPQLATQGSASQLRNAQSQNQGVSSSASNQPPAAQQRTMVMPDRMRWIYRDPQGATQGPWSGLEMHDWYKAGFFSPELLVKKAEDPEYEPLAQLIRRIGNSREPFLVPQIGIPHGPAPAQSSTNQWPGTGTAPGTQPPFANSFPSFGTTLTAEQQNALERRKQEEQWLMARQKEHLAQQQVIGKSSIPGLNQHGILTQQLHHHSSAHSLHSQPSFGSITSPGGYQPSPTQGAVPGSQGVPGFFDNSFRTPSQMPSIGVSGAQMDMLGNIREEQLPGMMDRLNLRTNQPGFGGVPAPYGNQQQPDSNNHEQVAAMLNDRSRLQREQAEHDAKHQNLSQHDQDAIAQASAERLRQFYDLQSQSEADQGAPASEAAGSVIGKTSGSSADSESEEEGLYREDEEAPATDDAYKSKTEPLSLTEQVQKTASAKQTPVQQSPWAKIDTSMPHPFPPPVSQSPLPAPSAQRKQNLADALTAETRSQTATPSVETPSASIAPWAKEPAEAPKGPSLREIQEAEAKQAAQKEELAANTRRIQQERELQALTNAPAPAPGLPSSSTWASGASPLTPSSATAASPWAKTVPTKTPAQIAAAAKKTLAQIQKEEEARKLRTATTLPNTVSASAAPLASGKRYADLASKQAGMPPNVGGSVWTTVGASGKTKTPVTSTPSGPASVLRTASASIVPGTSPKPKPASSTANAGRSMTTGGPIASTAHALEEVRKWAIAELKKDLEAVPAGELVATLPFLPMEVDFITETVHSVSKTIDSRHFAEEYLKRYKLAQKGIIESSSPSNESKSAESGKGGWSEVAKKGGSAAPAKEEPAVNFKVVASKKKGTKR</sequence>
<organism evidence="3 4">
    <name type="scientific">Pseudovirgaria hyperparasitica</name>
    <dbReference type="NCBI Taxonomy" id="470096"/>
    <lineage>
        <taxon>Eukaryota</taxon>
        <taxon>Fungi</taxon>
        <taxon>Dikarya</taxon>
        <taxon>Ascomycota</taxon>
        <taxon>Pezizomycotina</taxon>
        <taxon>Dothideomycetes</taxon>
        <taxon>Dothideomycetes incertae sedis</taxon>
        <taxon>Acrospermales</taxon>
        <taxon>Acrospermaceae</taxon>
        <taxon>Pseudovirgaria</taxon>
    </lineage>
</organism>
<protein>
    <recommendedName>
        <fullName evidence="2">GYF domain-containing protein</fullName>
    </recommendedName>
</protein>
<feature type="region of interest" description="Disordered" evidence="1">
    <location>
        <begin position="1115"/>
        <end position="1280"/>
    </location>
</feature>
<dbReference type="CDD" id="cd00072">
    <property type="entry name" value="GYF"/>
    <property type="match status" value="1"/>
</dbReference>
<dbReference type="InterPro" id="IPR051640">
    <property type="entry name" value="GRB10-interact_GYF"/>
</dbReference>
<feature type="compositionally biased region" description="Low complexity" evidence="1">
    <location>
        <begin position="34"/>
        <end position="51"/>
    </location>
</feature>
<feature type="region of interest" description="Disordered" evidence="1">
    <location>
        <begin position="698"/>
        <end position="792"/>
    </location>
</feature>
<evidence type="ECO:0000313" key="3">
    <source>
        <dbReference type="EMBL" id="KAF2760596.1"/>
    </source>
</evidence>
<feature type="compositionally biased region" description="Polar residues" evidence="1">
    <location>
        <begin position="73"/>
        <end position="83"/>
    </location>
</feature>
<feature type="compositionally biased region" description="Basic and acidic residues" evidence="1">
    <location>
        <begin position="1076"/>
        <end position="1087"/>
    </location>
</feature>
<dbReference type="Pfam" id="PF02213">
    <property type="entry name" value="GYF"/>
    <property type="match status" value="1"/>
</dbReference>
<feature type="compositionally biased region" description="Polar residues" evidence="1">
    <location>
        <begin position="736"/>
        <end position="778"/>
    </location>
</feature>
<dbReference type="SUPFAM" id="SSF55277">
    <property type="entry name" value="GYF domain"/>
    <property type="match status" value="1"/>
</dbReference>
<dbReference type="PANTHER" id="PTHR14445:SF36">
    <property type="entry name" value="FI03272P-RELATED"/>
    <property type="match status" value="1"/>
</dbReference>
<dbReference type="Proteomes" id="UP000799437">
    <property type="component" value="Unassembled WGS sequence"/>
</dbReference>
<proteinExistence type="predicted"/>
<dbReference type="GO" id="GO:0005829">
    <property type="term" value="C:cytosol"/>
    <property type="evidence" value="ECO:0007669"/>
    <property type="project" value="TreeGrafter"/>
</dbReference>
<feature type="compositionally biased region" description="Low complexity" evidence="1">
    <location>
        <begin position="1248"/>
        <end position="1261"/>
    </location>
</feature>
<feature type="compositionally biased region" description="Basic and acidic residues" evidence="1">
    <location>
        <begin position="361"/>
        <end position="374"/>
    </location>
</feature>
<feature type="region of interest" description="Disordered" evidence="1">
    <location>
        <begin position="955"/>
        <end position="988"/>
    </location>
</feature>
<dbReference type="RefSeq" id="XP_033603047.1">
    <property type="nucleotide sequence ID" value="XM_033745326.1"/>
</dbReference>
<keyword evidence="4" id="KW-1185">Reference proteome</keyword>
<feature type="compositionally biased region" description="Low complexity" evidence="1">
    <location>
        <begin position="7"/>
        <end position="18"/>
    </location>
</feature>
<dbReference type="PROSITE" id="PS50829">
    <property type="entry name" value="GYF"/>
    <property type="match status" value="1"/>
</dbReference>
<evidence type="ECO:0000259" key="2">
    <source>
        <dbReference type="PROSITE" id="PS50829"/>
    </source>
</evidence>
<feature type="compositionally biased region" description="Polar residues" evidence="1">
    <location>
        <begin position="970"/>
        <end position="985"/>
    </location>
</feature>
<dbReference type="InterPro" id="IPR003169">
    <property type="entry name" value="GYF"/>
</dbReference>
<feature type="domain" description="GYF" evidence="2">
    <location>
        <begin position="799"/>
        <end position="854"/>
    </location>
</feature>
<feature type="compositionally biased region" description="Low complexity" evidence="1">
    <location>
        <begin position="1539"/>
        <end position="1552"/>
    </location>
</feature>
<feature type="region of interest" description="Disordered" evidence="1">
    <location>
        <begin position="1"/>
        <end position="84"/>
    </location>
</feature>
<feature type="region of interest" description="Disordered" evidence="1">
    <location>
        <begin position="122"/>
        <end position="582"/>
    </location>
</feature>
<feature type="compositionally biased region" description="Acidic residues" evidence="1">
    <location>
        <begin position="1142"/>
        <end position="1158"/>
    </location>
</feature>
<gene>
    <name evidence="3" type="ORF">EJ05DRAFT_484306</name>
</gene>
<feature type="compositionally biased region" description="Low complexity" evidence="1">
    <location>
        <begin position="882"/>
        <end position="893"/>
    </location>
</feature>
<dbReference type="PANTHER" id="PTHR14445">
    <property type="entry name" value="GRB10 INTERACTING GYF PROTEIN"/>
    <property type="match status" value="1"/>
</dbReference>
<evidence type="ECO:0000313" key="4">
    <source>
        <dbReference type="Proteomes" id="UP000799437"/>
    </source>
</evidence>
<feature type="compositionally biased region" description="Polar residues" evidence="1">
    <location>
        <begin position="487"/>
        <end position="498"/>
    </location>
</feature>
<accession>A0A6A6WFD6</accession>
<feature type="region of interest" description="Disordered" evidence="1">
    <location>
        <begin position="872"/>
        <end position="901"/>
    </location>
</feature>
<feature type="compositionally biased region" description="Polar residues" evidence="1">
    <location>
        <begin position="1446"/>
        <end position="1457"/>
    </location>
</feature>
<feature type="region of interest" description="Disordered" evidence="1">
    <location>
        <begin position="1435"/>
        <end position="1457"/>
    </location>
</feature>
<dbReference type="OrthoDB" id="48509at2759"/>
<feature type="region of interest" description="Disordered" evidence="1">
    <location>
        <begin position="1041"/>
        <end position="1061"/>
    </location>
</feature>
<dbReference type="Gene3D" id="3.30.1490.40">
    <property type="match status" value="1"/>
</dbReference>
<feature type="compositionally biased region" description="Basic and acidic residues" evidence="1">
    <location>
        <begin position="1265"/>
        <end position="1280"/>
    </location>
</feature>
<feature type="compositionally biased region" description="Polar residues" evidence="1">
    <location>
        <begin position="1230"/>
        <end position="1245"/>
    </location>
</feature>